<protein>
    <submittedName>
        <fullName evidence="2">Arad-like aldolase/epimerase</fullName>
    </submittedName>
</protein>
<dbReference type="GeneID" id="54354933"/>
<gene>
    <name evidence="2" type="ORF">M421DRAFT_76835</name>
</gene>
<evidence type="ECO:0000259" key="1">
    <source>
        <dbReference type="SMART" id="SM01007"/>
    </source>
</evidence>
<feature type="domain" description="Class II aldolase/adducin N-terminal" evidence="1">
    <location>
        <begin position="13"/>
        <end position="220"/>
    </location>
</feature>
<dbReference type="InterPro" id="IPR036409">
    <property type="entry name" value="Aldolase_II/adducin_N_sf"/>
</dbReference>
<dbReference type="AlphaFoldDB" id="A0A6A5RAQ2"/>
<dbReference type="InterPro" id="IPR051017">
    <property type="entry name" value="Aldolase-II_Adducin_sf"/>
</dbReference>
<dbReference type="Gene3D" id="3.40.225.10">
    <property type="entry name" value="Class II aldolase/adducin N-terminal domain"/>
    <property type="match status" value="1"/>
</dbReference>
<dbReference type="EMBL" id="ML979013">
    <property type="protein sequence ID" value="KAF1922897.1"/>
    <property type="molecule type" value="Genomic_DNA"/>
</dbReference>
<dbReference type="SMART" id="SM01007">
    <property type="entry name" value="Aldolase_II"/>
    <property type="match status" value="1"/>
</dbReference>
<dbReference type="SUPFAM" id="SSF53639">
    <property type="entry name" value="AraD/HMP-PK domain-like"/>
    <property type="match status" value="1"/>
</dbReference>
<dbReference type="GO" id="GO:0005856">
    <property type="term" value="C:cytoskeleton"/>
    <property type="evidence" value="ECO:0007669"/>
    <property type="project" value="TreeGrafter"/>
</dbReference>
<evidence type="ECO:0000313" key="3">
    <source>
        <dbReference type="Proteomes" id="UP000800082"/>
    </source>
</evidence>
<organism evidence="2 3">
    <name type="scientific">Didymella exigua CBS 183.55</name>
    <dbReference type="NCBI Taxonomy" id="1150837"/>
    <lineage>
        <taxon>Eukaryota</taxon>
        <taxon>Fungi</taxon>
        <taxon>Dikarya</taxon>
        <taxon>Ascomycota</taxon>
        <taxon>Pezizomycotina</taxon>
        <taxon>Dothideomycetes</taxon>
        <taxon>Pleosporomycetidae</taxon>
        <taxon>Pleosporales</taxon>
        <taxon>Pleosporineae</taxon>
        <taxon>Didymellaceae</taxon>
        <taxon>Didymella</taxon>
    </lineage>
</organism>
<accession>A0A6A5RAQ2</accession>
<dbReference type="OrthoDB" id="2932980at2759"/>
<sequence>MSEDTKSRQALLRTFVTCNHILHKNGILDAYGHISVRNPENPNTFFMSRNMPPALVSSADDVVEYQIEDAEPIAKNAPRGFIERYIHSEIMKRFSGVNVVVHAHTPDILPFTIAPVPLRPAIHMAGFLGTHVPVWDIADAYCSGDKPDLLVRNASLGQAFAAAYPATDASGAQSRESVARDVPTQPLVLMRGHGFTACAESLETALFYAIYTLNAARVQTSALALRSAQLLQGNDQTASETKAEAVVFLSEAEAQHTWAMNKGTMARPWALWSREVEVDPLYRNDV</sequence>
<reference evidence="2" key="1">
    <citation type="journal article" date="2020" name="Stud. Mycol.">
        <title>101 Dothideomycetes genomes: a test case for predicting lifestyles and emergence of pathogens.</title>
        <authorList>
            <person name="Haridas S."/>
            <person name="Albert R."/>
            <person name="Binder M."/>
            <person name="Bloem J."/>
            <person name="Labutti K."/>
            <person name="Salamov A."/>
            <person name="Andreopoulos B."/>
            <person name="Baker S."/>
            <person name="Barry K."/>
            <person name="Bills G."/>
            <person name="Bluhm B."/>
            <person name="Cannon C."/>
            <person name="Castanera R."/>
            <person name="Culley D."/>
            <person name="Daum C."/>
            <person name="Ezra D."/>
            <person name="Gonzalez J."/>
            <person name="Henrissat B."/>
            <person name="Kuo A."/>
            <person name="Liang C."/>
            <person name="Lipzen A."/>
            <person name="Lutzoni F."/>
            <person name="Magnuson J."/>
            <person name="Mondo S."/>
            <person name="Nolan M."/>
            <person name="Ohm R."/>
            <person name="Pangilinan J."/>
            <person name="Park H.-J."/>
            <person name="Ramirez L."/>
            <person name="Alfaro M."/>
            <person name="Sun H."/>
            <person name="Tritt A."/>
            <person name="Yoshinaga Y."/>
            <person name="Zwiers L.-H."/>
            <person name="Turgeon B."/>
            <person name="Goodwin S."/>
            <person name="Spatafora J."/>
            <person name="Crous P."/>
            <person name="Grigoriev I."/>
        </authorList>
    </citation>
    <scope>NUCLEOTIDE SEQUENCE</scope>
    <source>
        <strain evidence="2">CBS 183.55</strain>
    </source>
</reference>
<dbReference type="Pfam" id="PF00596">
    <property type="entry name" value="Aldolase_II"/>
    <property type="match status" value="1"/>
</dbReference>
<dbReference type="GO" id="GO:0051015">
    <property type="term" value="F:actin filament binding"/>
    <property type="evidence" value="ECO:0007669"/>
    <property type="project" value="TreeGrafter"/>
</dbReference>
<dbReference type="PANTHER" id="PTHR10672:SF41">
    <property type="entry name" value="CLASS II ALDOLASE_ADDUCIN DOMAIN PROTEIN (AFU_ORTHOLOGUE AFUA_3G01330)"/>
    <property type="match status" value="1"/>
</dbReference>
<dbReference type="InterPro" id="IPR001303">
    <property type="entry name" value="Aldolase_II/adducin_N"/>
</dbReference>
<name>A0A6A5RAQ2_9PLEO</name>
<dbReference type="Proteomes" id="UP000800082">
    <property type="component" value="Unassembled WGS sequence"/>
</dbReference>
<dbReference type="RefSeq" id="XP_033443150.1">
    <property type="nucleotide sequence ID" value="XM_033597266.1"/>
</dbReference>
<keyword evidence="3" id="KW-1185">Reference proteome</keyword>
<evidence type="ECO:0000313" key="2">
    <source>
        <dbReference type="EMBL" id="KAF1922897.1"/>
    </source>
</evidence>
<proteinExistence type="predicted"/>
<dbReference type="PANTHER" id="PTHR10672">
    <property type="entry name" value="ADDUCIN"/>
    <property type="match status" value="1"/>
</dbReference>